<protein>
    <submittedName>
        <fullName evidence="2">Predicted protein</fullName>
    </submittedName>
</protein>
<keyword evidence="1" id="KW-0732">Signal</keyword>
<feature type="chain" id="PRO_5003281399" evidence="1">
    <location>
        <begin position="21"/>
        <end position="117"/>
    </location>
</feature>
<reference evidence="2" key="1">
    <citation type="journal article" date="2011" name="Plant Physiol.">
        <title>Comprehensive sequence analysis of 24,783 barley full-length cDNAs derived from 12 clone libraries.</title>
        <authorList>
            <person name="Matsumoto T."/>
            <person name="Tanaka T."/>
            <person name="Sakai H."/>
            <person name="Amano N."/>
            <person name="Kanamori H."/>
            <person name="Kurita K."/>
            <person name="Kikuta A."/>
            <person name="Kamiya K."/>
            <person name="Yamamoto M."/>
            <person name="Ikawa H."/>
            <person name="Fujii N."/>
            <person name="Hori K."/>
            <person name="Itoh T."/>
            <person name="Sato K."/>
        </authorList>
    </citation>
    <scope>NUCLEOTIDE SEQUENCE</scope>
</reference>
<feature type="signal peptide" evidence="1">
    <location>
        <begin position="1"/>
        <end position="20"/>
    </location>
</feature>
<accession>F2E104</accession>
<sequence length="117" mass="10696">MSKWWCIASLLMCLAVAVAAGRGMPGRNDCDTVAVAAGGNNQDGEVFGPFGETKTAYAGSTGGDGGLFGGAVNGGPLGGGIAGFGPHGGFGAGAGPFGGFGGGFGAGGGGGGGGVIP</sequence>
<proteinExistence type="evidence at transcript level"/>
<evidence type="ECO:0000256" key="1">
    <source>
        <dbReference type="SAM" id="SignalP"/>
    </source>
</evidence>
<organism evidence="2">
    <name type="scientific">Hordeum vulgare subsp. vulgare</name>
    <name type="common">Domesticated barley</name>
    <dbReference type="NCBI Taxonomy" id="112509"/>
    <lineage>
        <taxon>Eukaryota</taxon>
        <taxon>Viridiplantae</taxon>
        <taxon>Streptophyta</taxon>
        <taxon>Embryophyta</taxon>
        <taxon>Tracheophyta</taxon>
        <taxon>Spermatophyta</taxon>
        <taxon>Magnoliopsida</taxon>
        <taxon>Liliopsida</taxon>
        <taxon>Poales</taxon>
        <taxon>Poaceae</taxon>
        <taxon>BOP clade</taxon>
        <taxon>Pooideae</taxon>
        <taxon>Triticodae</taxon>
        <taxon>Triticeae</taxon>
        <taxon>Hordeinae</taxon>
        <taxon>Hordeum</taxon>
    </lineage>
</organism>
<evidence type="ECO:0000313" key="2">
    <source>
        <dbReference type="EMBL" id="BAK01026.1"/>
    </source>
</evidence>
<dbReference type="EMBL" id="AK369825">
    <property type="protein sequence ID" value="BAK01026.1"/>
    <property type="molecule type" value="mRNA"/>
</dbReference>
<name>F2E104_HORVV</name>
<dbReference type="AlphaFoldDB" id="F2E104"/>